<keyword evidence="6" id="KW-0175">Coiled coil</keyword>
<evidence type="ECO:0000256" key="2">
    <source>
        <dbReference type="ARBA" id="ARBA00022771"/>
    </source>
</evidence>
<dbReference type="InterPro" id="IPR047269">
    <property type="entry name" value="ZMY11"/>
</dbReference>
<dbReference type="Pfam" id="PF00439">
    <property type="entry name" value="Bromodomain"/>
    <property type="match status" value="1"/>
</dbReference>
<evidence type="ECO:0000256" key="1">
    <source>
        <dbReference type="ARBA" id="ARBA00022723"/>
    </source>
</evidence>
<dbReference type="GO" id="GO:0003714">
    <property type="term" value="F:transcription corepressor activity"/>
    <property type="evidence" value="ECO:0007669"/>
    <property type="project" value="InterPro"/>
</dbReference>
<feature type="region of interest" description="Disordered" evidence="7">
    <location>
        <begin position="201"/>
        <end position="220"/>
    </location>
</feature>
<evidence type="ECO:0000313" key="11">
    <source>
        <dbReference type="RefSeq" id="XP_016942987.3"/>
    </source>
</evidence>
<keyword evidence="2 5" id="KW-0863">Zinc-finger</keyword>
<evidence type="ECO:0000256" key="3">
    <source>
        <dbReference type="ARBA" id="ARBA00022833"/>
    </source>
</evidence>
<dbReference type="SUPFAM" id="SSF47370">
    <property type="entry name" value="Bromodomain"/>
    <property type="match status" value="1"/>
</dbReference>
<dbReference type="CDD" id="cd05492">
    <property type="entry name" value="Bromo_ZMYND11"/>
    <property type="match status" value="1"/>
</dbReference>
<evidence type="ECO:0000313" key="10">
    <source>
        <dbReference type="Proteomes" id="UP001652628"/>
    </source>
</evidence>
<dbReference type="Pfam" id="PF00855">
    <property type="entry name" value="PWWP"/>
    <property type="match status" value="1"/>
</dbReference>
<feature type="domain" description="MYND-type" evidence="9">
    <location>
        <begin position="574"/>
        <end position="608"/>
    </location>
</feature>
<keyword evidence="4" id="KW-0103">Bromodomain</keyword>
<dbReference type="GeneID" id="108019617"/>
<dbReference type="SMART" id="SM00293">
    <property type="entry name" value="PWWP"/>
    <property type="match status" value="1"/>
</dbReference>
<dbReference type="InterPro" id="IPR057053">
    <property type="entry name" value="MYND_ZMYND11_ZMYD8"/>
</dbReference>
<keyword evidence="3" id="KW-0862">Zinc</keyword>
<proteinExistence type="predicted"/>
<dbReference type="InterPro" id="IPR047268">
    <property type="entry name" value="PWWP_BS69"/>
</dbReference>
<dbReference type="Proteomes" id="UP001652628">
    <property type="component" value="Chromosome 2R"/>
</dbReference>
<dbReference type="GO" id="GO:0009966">
    <property type="term" value="P:regulation of signal transduction"/>
    <property type="evidence" value="ECO:0007669"/>
    <property type="project" value="TreeGrafter"/>
</dbReference>
<accession>A0AB39ZVA5</accession>
<dbReference type="GO" id="GO:0008270">
    <property type="term" value="F:zinc ion binding"/>
    <property type="evidence" value="ECO:0007669"/>
    <property type="project" value="UniProtKB-KW"/>
</dbReference>
<evidence type="ECO:0000259" key="9">
    <source>
        <dbReference type="PROSITE" id="PS50865"/>
    </source>
</evidence>
<evidence type="ECO:0000256" key="4">
    <source>
        <dbReference type="ARBA" id="ARBA00023117"/>
    </source>
</evidence>
<dbReference type="PANTHER" id="PTHR46379:SF1">
    <property type="entry name" value="ZINC FINGER MYND DOMAIN-CONTAINING PROTEIN 11"/>
    <property type="match status" value="1"/>
</dbReference>
<feature type="coiled-coil region" evidence="6">
    <location>
        <begin position="537"/>
        <end position="571"/>
    </location>
</feature>
<dbReference type="RefSeq" id="XP_016942987.3">
    <property type="nucleotide sequence ID" value="XM_017087498.4"/>
</dbReference>
<keyword evidence="1" id="KW-0479">Metal-binding</keyword>
<dbReference type="SUPFAM" id="SSF63748">
    <property type="entry name" value="Tudor/PWWP/MBT"/>
    <property type="match status" value="1"/>
</dbReference>
<evidence type="ECO:0000256" key="7">
    <source>
        <dbReference type="SAM" id="MobiDB-lite"/>
    </source>
</evidence>
<dbReference type="InterPro" id="IPR000313">
    <property type="entry name" value="PWWP_dom"/>
</dbReference>
<dbReference type="Gene3D" id="2.30.30.140">
    <property type="match status" value="1"/>
</dbReference>
<dbReference type="GO" id="GO:0005634">
    <property type="term" value="C:nucleus"/>
    <property type="evidence" value="ECO:0007669"/>
    <property type="project" value="TreeGrafter"/>
</dbReference>
<dbReference type="GO" id="GO:0034243">
    <property type="term" value="P:regulation of transcription elongation by RNA polymerase II"/>
    <property type="evidence" value="ECO:0007669"/>
    <property type="project" value="InterPro"/>
</dbReference>
<organism evidence="10 11">
    <name type="scientific">Drosophila suzukii</name>
    <name type="common">Spotted-wing drosophila fruit fly</name>
    <dbReference type="NCBI Taxonomy" id="28584"/>
    <lineage>
        <taxon>Eukaryota</taxon>
        <taxon>Metazoa</taxon>
        <taxon>Ecdysozoa</taxon>
        <taxon>Arthropoda</taxon>
        <taxon>Hexapoda</taxon>
        <taxon>Insecta</taxon>
        <taxon>Pterygota</taxon>
        <taxon>Neoptera</taxon>
        <taxon>Endopterygota</taxon>
        <taxon>Diptera</taxon>
        <taxon>Brachycera</taxon>
        <taxon>Muscomorpha</taxon>
        <taxon>Ephydroidea</taxon>
        <taxon>Drosophilidae</taxon>
        <taxon>Drosophila</taxon>
        <taxon>Sophophora</taxon>
    </lineage>
</organism>
<dbReference type="AlphaFoldDB" id="A0AB39ZVA5"/>
<keyword evidence="10" id="KW-1185">Reference proteome</keyword>
<feature type="region of interest" description="Disordered" evidence="7">
    <location>
        <begin position="490"/>
        <end position="510"/>
    </location>
</feature>
<evidence type="ECO:0000259" key="8">
    <source>
        <dbReference type="PROSITE" id="PS50812"/>
    </source>
</evidence>
<sequence>MASDFPPLAIRIWMDKLKKGVGQPVAVLERSLLNSMSAEAASLSVKNAMERGILVPRAANGRAKRLTLTFCQKVSSLPSSTVDLYCFECHLPGVVKKCASCERCFHDDCQRKDPEKPNYSVPSDKNQPYQFPTAVSESDKEPEHSTPNLEAARTPTPKPLLDHNSNISQEPIATPEFLKHESPEWDDDVFFVSERKGARQRKQARVKDEVQTSSDSDEGSDLQRCTRCRLLALAALLNPPQLEKQELGRLLRYSWEKHYSWISMDVSKYMAKHWNERDKTLVKRTLFKTKILGLSDIERNIETEKYKYLAEFLMDLLDLQHNIAVFFGPKSVEYNATKWLVRDVTHDIREIRRCPDCYRYSNEASLSQLWFAKPCLQRHELVFAKQTGSPPWPAKVMSVSRRQPIKYDVRFFGGSHSRALISERDITPIESDIQTHFKPRNSRALSAALRELQCHMILSHYSASLFGFHADPIVAENLIQVALSHCTKSTETTSTGKRGRPPTPATPGTVKKRRLNFTAPDTPSPVPIRGIPDLVTYENLTAEILQAHENLLNCKSELTAMQKKLDEVKRKHWCYLCLQEAVFDCCFTASYCSAECQRRDKKRHQATCKVNL</sequence>
<reference evidence="11" key="1">
    <citation type="submission" date="2025-08" db="UniProtKB">
        <authorList>
            <consortium name="RefSeq"/>
        </authorList>
    </citation>
    <scope>IDENTIFICATION</scope>
</reference>
<feature type="region of interest" description="Disordered" evidence="7">
    <location>
        <begin position="112"/>
        <end position="166"/>
    </location>
</feature>
<evidence type="ECO:0000256" key="6">
    <source>
        <dbReference type="SAM" id="Coils"/>
    </source>
</evidence>
<evidence type="ECO:0000256" key="5">
    <source>
        <dbReference type="PROSITE-ProRule" id="PRU00134"/>
    </source>
</evidence>
<feature type="domain" description="PWWP" evidence="8">
    <location>
        <begin position="378"/>
        <end position="432"/>
    </location>
</feature>
<dbReference type="PROSITE" id="PS50812">
    <property type="entry name" value="PWWP"/>
    <property type="match status" value="1"/>
</dbReference>
<protein>
    <submittedName>
        <fullName evidence="11">Zinc finger MYND domain-containing protein 11</fullName>
    </submittedName>
</protein>
<dbReference type="InterPro" id="IPR036427">
    <property type="entry name" value="Bromodomain-like_sf"/>
</dbReference>
<dbReference type="SUPFAM" id="SSF144232">
    <property type="entry name" value="HIT/MYND zinc finger-like"/>
    <property type="match status" value="1"/>
</dbReference>
<dbReference type="CDD" id="cd20159">
    <property type="entry name" value="PWWP_BS69"/>
    <property type="match status" value="1"/>
</dbReference>
<dbReference type="Gene3D" id="6.10.140.2220">
    <property type="match status" value="1"/>
</dbReference>
<dbReference type="Pfam" id="PF24324">
    <property type="entry name" value="MYND_ZMYND11_ZMYD8"/>
    <property type="match status" value="1"/>
</dbReference>
<dbReference type="InterPro" id="IPR002893">
    <property type="entry name" value="Znf_MYND"/>
</dbReference>
<dbReference type="PROSITE" id="PS50865">
    <property type="entry name" value="ZF_MYND_2"/>
    <property type="match status" value="1"/>
</dbReference>
<dbReference type="Gene3D" id="1.20.920.10">
    <property type="entry name" value="Bromodomain-like"/>
    <property type="match status" value="1"/>
</dbReference>
<feature type="compositionally biased region" description="Polar residues" evidence="7">
    <location>
        <begin position="120"/>
        <end position="136"/>
    </location>
</feature>
<dbReference type="InterPro" id="IPR001487">
    <property type="entry name" value="Bromodomain"/>
</dbReference>
<name>A0AB39ZVA5_DROSZ</name>
<gene>
    <name evidence="11" type="primary">LOC108019617</name>
</gene>
<dbReference type="PANTHER" id="PTHR46379">
    <property type="entry name" value="ZINC FINGER MYND DOMAIN-CONTAINING"/>
    <property type="match status" value="1"/>
</dbReference>